<dbReference type="Proteomes" id="UP000708208">
    <property type="component" value="Unassembled WGS sequence"/>
</dbReference>
<sequence length="841" mass="95183">MIPYKRSTAPEHVRQLYEYIAFHHEQFCKTDDSDKKCEALRLLKGYAEEYLNQVVQAQKFKTPAVESVLNQSIVMIEDFDPREASEAFAHLAKYGQNLLDQPWRPEFKMLHLSSGYYIHNVQAYLENAHEVLIAMGYANIDDDTLQLARLPNPSFLKEVSRDCFVASQECLILSKIWDYVRSQLKNCDITPAEVYHYRRTHIGDVPTIGKKICYDIHRRQHDEYLRKQELAKQQIPQQRNGYSSYDCPVDYLVDVGDVGLNRLKSGDLPERELARNVLHYTQREQENIYDPVSNDDFHTPSGNLLSPNSPSINSSSSNFMYNGNGDGPTSFVYPGSLNNGFLNNTDRYPNSHNPPDFGLPLPNMGYDRRSDTRSSTSSPYIPKTVSNYRSSSVENAENFKPIHSSSSSSSSRAQEKSERSRQPLHSAYGLNTNSTVKSSRTAEASAAKYMYNGDRNNAEEDCALRDALEYRHGVQNLVQNHKPNSIESAYTSNSKYSQGKERLPVESKLPSSRLSSDRESLKTSSSSSETYSWGYNKQPPDVTSNSREDYDTYIGRQKTGSRSHENHRPVDNSRMGKSTSKQVEYETEYQREYSKGKAPPTETNLDSLETVYYNKLLSSNPPDSNSDPRTDPNLSNNDRVMKQSHKELGDVTDKAQNIRVQLELENKSKDFVEDAYGKKKSSSQNERRRDKVKDDNGSQKNHKPNDDMDIPGSNPEPWQCPHCTYVNHAEGNICEICAKSRDFKFDEEIPTLKLDTKTLKGSSGAAKPSSSQPSPNLRSYSSVARSASSNSNREETNTSPPKESPASVSSDQIACPQCTYLNPKTRVLCEVCDCRLRQGAQ</sequence>
<dbReference type="PROSITE" id="PS01358">
    <property type="entry name" value="ZF_RANBP2_1"/>
    <property type="match status" value="1"/>
</dbReference>
<organism evidence="7 8">
    <name type="scientific">Allacma fusca</name>
    <dbReference type="NCBI Taxonomy" id="39272"/>
    <lineage>
        <taxon>Eukaryota</taxon>
        <taxon>Metazoa</taxon>
        <taxon>Ecdysozoa</taxon>
        <taxon>Arthropoda</taxon>
        <taxon>Hexapoda</taxon>
        <taxon>Collembola</taxon>
        <taxon>Symphypleona</taxon>
        <taxon>Sminthuridae</taxon>
        <taxon>Allacma</taxon>
    </lineage>
</organism>
<evidence type="ECO:0000256" key="3">
    <source>
        <dbReference type="ARBA" id="ARBA00022833"/>
    </source>
</evidence>
<name>A0A8J2PJN3_9HEXA</name>
<dbReference type="GO" id="GO:0005737">
    <property type="term" value="C:cytoplasm"/>
    <property type="evidence" value="ECO:0007669"/>
    <property type="project" value="TreeGrafter"/>
</dbReference>
<feature type="compositionally biased region" description="Low complexity" evidence="5">
    <location>
        <begin position="760"/>
        <end position="791"/>
    </location>
</feature>
<keyword evidence="1" id="KW-0479">Metal-binding</keyword>
<feature type="compositionally biased region" description="Polar residues" evidence="5">
    <location>
        <begin position="429"/>
        <end position="439"/>
    </location>
</feature>
<evidence type="ECO:0000313" key="7">
    <source>
        <dbReference type="EMBL" id="CAG7816539.1"/>
    </source>
</evidence>
<dbReference type="EMBL" id="CAJVCH010372544">
    <property type="protein sequence ID" value="CAG7816539.1"/>
    <property type="molecule type" value="Genomic_DNA"/>
</dbReference>
<dbReference type="SMART" id="SM00547">
    <property type="entry name" value="ZnF_RBZ"/>
    <property type="match status" value="2"/>
</dbReference>
<evidence type="ECO:0000256" key="1">
    <source>
        <dbReference type="ARBA" id="ARBA00022723"/>
    </source>
</evidence>
<dbReference type="Pfam" id="PF21388">
    <property type="entry name" value="SPATA2_PUB-like"/>
    <property type="match status" value="1"/>
</dbReference>
<dbReference type="PANTHER" id="PTHR15326:SF2">
    <property type="entry name" value="PROTEIN TAMOZHENNIC"/>
    <property type="match status" value="1"/>
</dbReference>
<gene>
    <name evidence="7" type="ORF">AFUS01_LOCUS27156</name>
</gene>
<evidence type="ECO:0000259" key="6">
    <source>
        <dbReference type="PROSITE" id="PS50199"/>
    </source>
</evidence>
<feature type="region of interest" description="Disordered" evidence="5">
    <location>
        <begin position="344"/>
        <end position="439"/>
    </location>
</feature>
<evidence type="ECO:0000256" key="2">
    <source>
        <dbReference type="ARBA" id="ARBA00022771"/>
    </source>
</evidence>
<dbReference type="PROSITE" id="PS50199">
    <property type="entry name" value="ZF_RANBP2_2"/>
    <property type="match status" value="1"/>
</dbReference>
<accession>A0A8J2PJN3</accession>
<feature type="compositionally biased region" description="Polar residues" evidence="5">
    <location>
        <begin position="384"/>
        <end position="395"/>
    </location>
</feature>
<feature type="compositionally biased region" description="Basic and acidic residues" evidence="5">
    <location>
        <begin position="562"/>
        <end position="571"/>
    </location>
</feature>
<feature type="region of interest" description="Disordered" evidence="5">
    <location>
        <begin position="759"/>
        <end position="809"/>
    </location>
</feature>
<dbReference type="GO" id="GO:0008270">
    <property type="term" value="F:zinc ion binding"/>
    <property type="evidence" value="ECO:0007669"/>
    <property type="project" value="UniProtKB-KW"/>
</dbReference>
<reference evidence="7" key="1">
    <citation type="submission" date="2021-06" db="EMBL/GenBank/DDBJ databases">
        <authorList>
            <person name="Hodson N. C."/>
            <person name="Mongue J. A."/>
            <person name="Jaron S. K."/>
        </authorList>
    </citation>
    <scope>NUCLEOTIDE SEQUENCE</scope>
</reference>
<feature type="region of interest" description="Disordered" evidence="5">
    <location>
        <begin position="479"/>
        <end position="638"/>
    </location>
</feature>
<dbReference type="InterPro" id="IPR048839">
    <property type="entry name" value="SPATA2_PUB-like"/>
</dbReference>
<feature type="compositionally biased region" description="Low complexity" evidence="5">
    <location>
        <begin position="522"/>
        <end position="532"/>
    </location>
</feature>
<feature type="region of interest" description="Disordered" evidence="5">
    <location>
        <begin position="673"/>
        <end position="713"/>
    </location>
</feature>
<dbReference type="OrthoDB" id="9837000at2759"/>
<dbReference type="PANTHER" id="PTHR15326">
    <property type="entry name" value="SPERMATOGENESIS-ASSOCIATED PROTEIN 2/TAMOZHENNIC"/>
    <property type="match status" value="1"/>
</dbReference>
<keyword evidence="3" id="KW-0862">Zinc</keyword>
<feature type="compositionally biased region" description="Low complexity" evidence="5">
    <location>
        <begin position="618"/>
        <end position="633"/>
    </location>
</feature>
<feature type="compositionally biased region" description="Low complexity" evidence="5">
    <location>
        <begin position="300"/>
        <end position="311"/>
    </location>
</feature>
<feature type="compositionally biased region" description="Basic and acidic residues" evidence="5">
    <location>
        <begin position="685"/>
        <end position="697"/>
    </location>
</feature>
<dbReference type="InterPro" id="IPR001876">
    <property type="entry name" value="Znf_RanBP2"/>
</dbReference>
<feature type="compositionally biased region" description="Polar residues" evidence="5">
    <location>
        <begin position="344"/>
        <end position="353"/>
    </location>
</feature>
<keyword evidence="2 4" id="KW-0863">Zinc-finger</keyword>
<feature type="compositionally biased region" description="Polar residues" evidence="5">
    <location>
        <begin position="479"/>
        <end position="497"/>
    </location>
</feature>
<keyword evidence="8" id="KW-1185">Reference proteome</keyword>
<protein>
    <recommendedName>
        <fullName evidence="6">RanBP2-type domain-containing protein</fullName>
    </recommendedName>
</protein>
<evidence type="ECO:0000256" key="5">
    <source>
        <dbReference type="SAM" id="MobiDB-lite"/>
    </source>
</evidence>
<feature type="domain" description="RanBP2-type" evidence="6">
    <location>
        <begin position="714"/>
        <end position="743"/>
    </location>
</feature>
<dbReference type="AlphaFoldDB" id="A0A8J2PJN3"/>
<comment type="caution">
    <text evidence="7">The sequence shown here is derived from an EMBL/GenBank/DDBJ whole genome shotgun (WGS) entry which is preliminary data.</text>
</comment>
<evidence type="ECO:0000313" key="8">
    <source>
        <dbReference type="Proteomes" id="UP000708208"/>
    </source>
</evidence>
<evidence type="ECO:0000256" key="4">
    <source>
        <dbReference type="PROSITE-ProRule" id="PRU00322"/>
    </source>
</evidence>
<feature type="region of interest" description="Disordered" evidence="5">
    <location>
        <begin position="285"/>
        <end position="311"/>
    </location>
</feature>
<proteinExistence type="predicted"/>